<protein>
    <recommendedName>
        <fullName evidence="2">DNA-directed DNA polymerase</fullName>
        <ecNumber evidence="2">2.7.7.7</ecNumber>
    </recommendedName>
</protein>
<name>A0ABS7CEW3_9BACL</name>
<evidence type="ECO:0000313" key="10">
    <source>
        <dbReference type="EMBL" id="MBW7459472.1"/>
    </source>
</evidence>
<dbReference type="PROSITE" id="PS00447">
    <property type="entry name" value="DNA_POLYMERASE_A"/>
    <property type="match status" value="1"/>
</dbReference>
<feature type="domain" description="DNA-directed DNA polymerase family A palm" evidence="9">
    <location>
        <begin position="1"/>
        <end position="193"/>
    </location>
</feature>
<comment type="caution">
    <text evidence="10">The sequence shown here is derived from an EMBL/GenBank/DDBJ whole genome shotgun (WGS) entry which is preliminary data.</text>
</comment>
<dbReference type="Gene3D" id="1.10.150.20">
    <property type="entry name" value="5' to 3' exonuclease, C-terminal subdomain"/>
    <property type="match status" value="1"/>
</dbReference>
<reference evidence="10 11" key="1">
    <citation type="submission" date="2021-07" db="EMBL/GenBank/DDBJ databases">
        <title>Paenibacillus radiodurans sp. nov., isolated from the southeastern edge of Tengger Desert.</title>
        <authorList>
            <person name="Zhang G."/>
        </authorList>
    </citation>
    <scope>NUCLEOTIDE SEQUENCE [LARGE SCALE GENOMIC DNA]</scope>
    <source>
        <strain evidence="10 11">CCM 7311</strain>
    </source>
</reference>
<keyword evidence="3" id="KW-0808">Transferase</keyword>
<gene>
    <name evidence="10" type="ORF">K0U00_35990</name>
</gene>
<evidence type="ECO:0000256" key="3">
    <source>
        <dbReference type="ARBA" id="ARBA00022679"/>
    </source>
</evidence>
<keyword evidence="5" id="KW-0235">DNA replication</keyword>
<evidence type="ECO:0000256" key="2">
    <source>
        <dbReference type="ARBA" id="ARBA00012417"/>
    </source>
</evidence>
<keyword evidence="7" id="KW-0238">DNA-binding</keyword>
<dbReference type="InterPro" id="IPR001098">
    <property type="entry name" value="DNA-dir_DNA_pol_A_palm_dom"/>
</dbReference>
<dbReference type="SMART" id="SM00482">
    <property type="entry name" value="POLAc"/>
    <property type="match status" value="1"/>
</dbReference>
<sequence length="229" mass="26301">TILAADYSQIELRVLAHISNDEKLKEAFIEDMDIHTKTAMDVFGVRAEEVDSNMRRQAKAVNFGIVYGISDFGLSNNLNITRKDAARFIEQYFEAFPGVRGYMDNIVVQARQDGYVTTLLERRRYLPDIKASNFNLRSFAERTAMNTPIQGTAADIIKLAMVRMDEKLQERKLRSRMLLQVHDELVFEVPEDELELMKTLVPEVMESALELDVPLKADVNYGVNWYEAK</sequence>
<feature type="non-terminal residue" evidence="10">
    <location>
        <position position="1"/>
    </location>
</feature>
<dbReference type="Pfam" id="PF00476">
    <property type="entry name" value="DNA_pol_A"/>
    <property type="match status" value="1"/>
</dbReference>
<evidence type="ECO:0000256" key="6">
    <source>
        <dbReference type="ARBA" id="ARBA00022932"/>
    </source>
</evidence>
<dbReference type="PANTHER" id="PTHR10133">
    <property type="entry name" value="DNA POLYMERASE I"/>
    <property type="match status" value="1"/>
</dbReference>
<dbReference type="PRINTS" id="PR00868">
    <property type="entry name" value="DNAPOLI"/>
</dbReference>
<evidence type="ECO:0000256" key="1">
    <source>
        <dbReference type="ARBA" id="ARBA00007705"/>
    </source>
</evidence>
<dbReference type="Proteomes" id="UP001519887">
    <property type="component" value="Unassembled WGS sequence"/>
</dbReference>
<keyword evidence="11" id="KW-1185">Reference proteome</keyword>
<dbReference type="InterPro" id="IPR019760">
    <property type="entry name" value="DNA-dir_DNA_pol_A_CS"/>
</dbReference>
<dbReference type="SUPFAM" id="SSF56672">
    <property type="entry name" value="DNA/RNA polymerases"/>
    <property type="match status" value="1"/>
</dbReference>
<comment type="catalytic activity">
    <reaction evidence="8">
        <text>DNA(n) + a 2'-deoxyribonucleoside 5'-triphosphate = DNA(n+1) + diphosphate</text>
        <dbReference type="Rhea" id="RHEA:22508"/>
        <dbReference type="Rhea" id="RHEA-COMP:17339"/>
        <dbReference type="Rhea" id="RHEA-COMP:17340"/>
        <dbReference type="ChEBI" id="CHEBI:33019"/>
        <dbReference type="ChEBI" id="CHEBI:61560"/>
        <dbReference type="ChEBI" id="CHEBI:173112"/>
        <dbReference type="EC" id="2.7.7.7"/>
    </reaction>
</comment>
<proteinExistence type="inferred from homology"/>
<dbReference type="PANTHER" id="PTHR10133:SF27">
    <property type="entry name" value="DNA POLYMERASE NU"/>
    <property type="match status" value="1"/>
</dbReference>
<evidence type="ECO:0000259" key="9">
    <source>
        <dbReference type="SMART" id="SM00482"/>
    </source>
</evidence>
<evidence type="ECO:0000256" key="7">
    <source>
        <dbReference type="ARBA" id="ARBA00023125"/>
    </source>
</evidence>
<evidence type="ECO:0000256" key="5">
    <source>
        <dbReference type="ARBA" id="ARBA00022705"/>
    </source>
</evidence>
<comment type="similarity">
    <text evidence="1">Belongs to the DNA polymerase type-A family.</text>
</comment>
<dbReference type="EC" id="2.7.7.7" evidence="2"/>
<organism evidence="10 11">
    <name type="scientific">Paenibacillus sepulcri</name>
    <dbReference type="NCBI Taxonomy" id="359917"/>
    <lineage>
        <taxon>Bacteria</taxon>
        <taxon>Bacillati</taxon>
        <taxon>Bacillota</taxon>
        <taxon>Bacilli</taxon>
        <taxon>Bacillales</taxon>
        <taxon>Paenibacillaceae</taxon>
        <taxon>Paenibacillus</taxon>
    </lineage>
</organism>
<evidence type="ECO:0000256" key="4">
    <source>
        <dbReference type="ARBA" id="ARBA00022695"/>
    </source>
</evidence>
<dbReference type="EMBL" id="JAHZIK010001660">
    <property type="protein sequence ID" value="MBW7459472.1"/>
    <property type="molecule type" value="Genomic_DNA"/>
</dbReference>
<evidence type="ECO:0000256" key="8">
    <source>
        <dbReference type="ARBA" id="ARBA00049244"/>
    </source>
</evidence>
<keyword evidence="6" id="KW-0239">DNA-directed DNA polymerase</keyword>
<dbReference type="Gene3D" id="3.30.70.370">
    <property type="match status" value="1"/>
</dbReference>
<evidence type="ECO:0000313" key="11">
    <source>
        <dbReference type="Proteomes" id="UP001519887"/>
    </source>
</evidence>
<dbReference type="InterPro" id="IPR043502">
    <property type="entry name" value="DNA/RNA_pol_sf"/>
</dbReference>
<keyword evidence="4" id="KW-0548">Nucleotidyltransferase</keyword>
<accession>A0ABS7CEW3</accession>
<dbReference type="InterPro" id="IPR002298">
    <property type="entry name" value="DNA_polymerase_A"/>
</dbReference>